<protein>
    <submittedName>
        <fullName evidence="1">Uncharacterized protein</fullName>
    </submittedName>
</protein>
<evidence type="ECO:0000313" key="2">
    <source>
        <dbReference type="Proteomes" id="UP001153620"/>
    </source>
</evidence>
<sequence>MKTQNRMCAVGDGFPIRKRELRNLNRMKVKDEMKLDLHLISSDSSSNRSRFKLYPIEEVTEESSNSQTSTRRLRTERDAEIQQIIEDNKRLGMNRPRSSNRRNITANDLQAWKSDTFNPSKESVMASVFAENQEEERNSEKISADFDADKKISELNAHVNDIVSYKHSQIQQIVATSSSQYHKFMLRKNKSSSLQPILINQATSTTKMIRTKKTTSCFGKLFCPFWKSRR</sequence>
<gene>
    <name evidence="1" type="ORF">CHIRRI_LOCUS719</name>
</gene>
<proteinExistence type="predicted"/>
<dbReference type="EMBL" id="OU895877">
    <property type="protein sequence ID" value="CAG9797730.1"/>
    <property type="molecule type" value="Genomic_DNA"/>
</dbReference>
<name>A0A9N9RK38_9DIPT</name>
<keyword evidence="2" id="KW-1185">Reference proteome</keyword>
<accession>A0A9N9RK38</accession>
<reference evidence="1" key="1">
    <citation type="submission" date="2022-01" db="EMBL/GenBank/DDBJ databases">
        <authorList>
            <person name="King R."/>
        </authorList>
    </citation>
    <scope>NUCLEOTIDE SEQUENCE</scope>
</reference>
<reference evidence="1" key="2">
    <citation type="submission" date="2022-10" db="EMBL/GenBank/DDBJ databases">
        <authorList>
            <consortium name="ENA_rothamsted_submissions"/>
            <consortium name="culmorum"/>
            <person name="King R."/>
        </authorList>
    </citation>
    <scope>NUCLEOTIDE SEQUENCE</scope>
</reference>
<dbReference type="Proteomes" id="UP001153620">
    <property type="component" value="Chromosome 1"/>
</dbReference>
<organism evidence="1 2">
    <name type="scientific">Chironomus riparius</name>
    <dbReference type="NCBI Taxonomy" id="315576"/>
    <lineage>
        <taxon>Eukaryota</taxon>
        <taxon>Metazoa</taxon>
        <taxon>Ecdysozoa</taxon>
        <taxon>Arthropoda</taxon>
        <taxon>Hexapoda</taxon>
        <taxon>Insecta</taxon>
        <taxon>Pterygota</taxon>
        <taxon>Neoptera</taxon>
        <taxon>Endopterygota</taxon>
        <taxon>Diptera</taxon>
        <taxon>Nematocera</taxon>
        <taxon>Chironomoidea</taxon>
        <taxon>Chironomidae</taxon>
        <taxon>Chironominae</taxon>
        <taxon>Chironomus</taxon>
    </lineage>
</organism>
<evidence type="ECO:0000313" key="1">
    <source>
        <dbReference type="EMBL" id="CAG9797730.1"/>
    </source>
</evidence>
<dbReference type="AlphaFoldDB" id="A0A9N9RK38"/>